<dbReference type="AlphaFoldDB" id="A0AAN7MB22"/>
<organism evidence="1 2">
    <name type="scientific">Trapa natans</name>
    <name type="common">Water chestnut</name>
    <dbReference type="NCBI Taxonomy" id="22666"/>
    <lineage>
        <taxon>Eukaryota</taxon>
        <taxon>Viridiplantae</taxon>
        <taxon>Streptophyta</taxon>
        <taxon>Embryophyta</taxon>
        <taxon>Tracheophyta</taxon>
        <taxon>Spermatophyta</taxon>
        <taxon>Magnoliopsida</taxon>
        <taxon>eudicotyledons</taxon>
        <taxon>Gunneridae</taxon>
        <taxon>Pentapetalae</taxon>
        <taxon>rosids</taxon>
        <taxon>malvids</taxon>
        <taxon>Myrtales</taxon>
        <taxon>Lythraceae</taxon>
        <taxon>Trapa</taxon>
    </lineage>
</organism>
<name>A0AAN7MB22_TRANT</name>
<comment type="caution">
    <text evidence="1">The sequence shown here is derived from an EMBL/GenBank/DDBJ whole genome shotgun (WGS) entry which is preliminary data.</text>
</comment>
<proteinExistence type="predicted"/>
<dbReference type="EMBL" id="JAXQNO010000008">
    <property type="protein sequence ID" value="KAK4793210.1"/>
    <property type="molecule type" value="Genomic_DNA"/>
</dbReference>
<sequence>MVSLKAAAYRGGWCLFLPVTISQDSRKHKLNGSHLILNPPSTLFSTRLMELWLRSNLGSYKSGLFCLPTLASKWYILLSVISERTSPLLQINPEVFETLAWICEGAV</sequence>
<evidence type="ECO:0000313" key="1">
    <source>
        <dbReference type="EMBL" id="KAK4793210.1"/>
    </source>
</evidence>
<gene>
    <name evidence="1" type="ORF">SAY86_023645</name>
</gene>
<accession>A0AAN7MB22</accession>
<keyword evidence="2" id="KW-1185">Reference proteome</keyword>
<evidence type="ECO:0000313" key="2">
    <source>
        <dbReference type="Proteomes" id="UP001346149"/>
    </source>
</evidence>
<reference evidence="1 2" key="1">
    <citation type="journal article" date="2023" name="Hortic Res">
        <title>Pangenome of water caltrop reveals structural variations and asymmetric subgenome divergence after allopolyploidization.</title>
        <authorList>
            <person name="Zhang X."/>
            <person name="Chen Y."/>
            <person name="Wang L."/>
            <person name="Yuan Y."/>
            <person name="Fang M."/>
            <person name="Shi L."/>
            <person name="Lu R."/>
            <person name="Comes H.P."/>
            <person name="Ma Y."/>
            <person name="Chen Y."/>
            <person name="Huang G."/>
            <person name="Zhou Y."/>
            <person name="Zheng Z."/>
            <person name="Qiu Y."/>
        </authorList>
    </citation>
    <scope>NUCLEOTIDE SEQUENCE [LARGE SCALE GENOMIC DNA]</scope>
    <source>
        <strain evidence="1">F231</strain>
    </source>
</reference>
<protein>
    <submittedName>
        <fullName evidence="1">Uncharacterized protein</fullName>
    </submittedName>
</protein>
<dbReference type="Proteomes" id="UP001346149">
    <property type="component" value="Unassembled WGS sequence"/>
</dbReference>